<name>A0A7J4JW74_9ARCH</name>
<reference evidence="3" key="1">
    <citation type="journal article" date="2020" name="bioRxiv">
        <title>A rank-normalized archaeal taxonomy based on genome phylogeny resolves widespread incomplete and uneven classifications.</title>
        <authorList>
            <person name="Rinke C."/>
            <person name="Chuvochina M."/>
            <person name="Mussig A.J."/>
            <person name="Chaumeil P.-A."/>
            <person name="Waite D.W."/>
            <person name="Whitman W.B."/>
            <person name="Parks D.H."/>
            <person name="Hugenholtz P."/>
        </authorList>
    </citation>
    <scope>NUCLEOTIDE SEQUENCE [LARGE SCALE GENOMIC DNA]</scope>
</reference>
<proteinExistence type="predicted"/>
<evidence type="ECO:0000256" key="1">
    <source>
        <dbReference type="SAM" id="Phobius"/>
    </source>
</evidence>
<keyword evidence="1" id="KW-1133">Transmembrane helix</keyword>
<evidence type="ECO:0000313" key="3">
    <source>
        <dbReference type="Proteomes" id="UP000590964"/>
    </source>
</evidence>
<evidence type="ECO:0000313" key="2">
    <source>
        <dbReference type="EMBL" id="HIH22032.1"/>
    </source>
</evidence>
<dbReference type="AlphaFoldDB" id="A0A7J4JW74"/>
<keyword evidence="1" id="KW-0472">Membrane</keyword>
<dbReference type="EMBL" id="DUFW01000093">
    <property type="protein sequence ID" value="HIH22032.1"/>
    <property type="molecule type" value="Genomic_DNA"/>
</dbReference>
<organism evidence="2 3">
    <name type="scientific">Candidatus Iainarchaeum sp</name>
    <dbReference type="NCBI Taxonomy" id="3101447"/>
    <lineage>
        <taxon>Archaea</taxon>
        <taxon>Candidatus Iainarchaeota</taxon>
        <taxon>Candidatus Iainarchaeia</taxon>
        <taxon>Candidatus Iainarchaeales</taxon>
        <taxon>Candidatus Iainarchaeaceae</taxon>
        <taxon>Candidatus Iainarchaeum</taxon>
    </lineage>
</organism>
<comment type="caution">
    <text evidence="2">The sequence shown here is derived from an EMBL/GenBank/DDBJ whole genome shotgun (WGS) entry which is preliminary data.</text>
</comment>
<feature type="transmembrane region" description="Helical" evidence="1">
    <location>
        <begin position="28"/>
        <end position="44"/>
    </location>
</feature>
<sequence length="50" mass="5627">FEFGFSELSKKTLEFCCGMERAFLSDTSAFIILVLAMALIAQGVKHRLKK</sequence>
<gene>
    <name evidence="2" type="ORF">HA222_05245</name>
</gene>
<protein>
    <submittedName>
        <fullName evidence="2">Uncharacterized protein</fullName>
    </submittedName>
</protein>
<dbReference type="Proteomes" id="UP000590964">
    <property type="component" value="Unassembled WGS sequence"/>
</dbReference>
<feature type="non-terminal residue" evidence="2">
    <location>
        <position position="1"/>
    </location>
</feature>
<keyword evidence="1" id="KW-0812">Transmembrane</keyword>
<accession>A0A7J4JW74</accession>